<dbReference type="PATRIC" id="fig|1121014.3.peg.1084"/>
<gene>
    <name evidence="3" type="ORF">N788_11665</name>
</gene>
<dbReference type="STRING" id="1121014.N788_11665"/>
<protein>
    <recommendedName>
        <fullName evidence="2">YNCE-like beta-propeller domain-containing protein</fullName>
    </recommendedName>
</protein>
<dbReference type="Pfam" id="PF21783">
    <property type="entry name" value="YNCE"/>
    <property type="match status" value="1"/>
</dbReference>
<proteinExistence type="predicted"/>
<evidence type="ECO:0000313" key="4">
    <source>
        <dbReference type="Proteomes" id="UP000029085"/>
    </source>
</evidence>
<feature type="domain" description="YNCE-like beta-propeller" evidence="2">
    <location>
        <begin position="58"/>
        <end position="208"/>
    </location>
</feature>
<comment type="caution">
    <text evidence="3">The sequence shown here is derived from an EMBL/GenBank/DDBJ whole genome shotgun (WGS) entry which is preliminary data.</text>
</comment>
<evidence type="ECO:0000256" key="1">
    <source>
        <dbReference type="ARBA" id="ARBA00022729"/>
    </source>
</evidence>
<keyword evidence="1" id="KW-0732">Signal</keyword>
<dbReference type="InterPro" id="IPR015943">
    <property type="entry name" value="WD40/YVTN_repeat-like_dom_sf"/>
</dbReference>
<evidence type="ECO:0000313" key="3">
    <source>
        <dbReference type="EMBL" id="KFL37059.1"/>
    </source>
</evidence>
<dbReference type="AlphaFoldDB" id="A0A087MJK6"/>
<dbReference type="InterPro" id="IPR011964">
    <property type="entry name" value="YVTN_b-propeller_repeat"/>
</dbReference>
<evidence type="ECO:0000259" key="2">
    <source>
        <dbReference type="Pfam" id="PF21783"/>
    </source>
</evidence>
<accession>A0A087MJK6</accession>
<dbReference type="InterPro" id="IPR011045">
    <property type="entry name" value="N2O_reductase_N"/>
</dbReference>
<reference evidence="4" key="1">
    <citation type="submission" date="2013-08" db="EMBL/GenBank/DDBJ databases">
        <title>Genome sequencing of Arenimonas donghaensis.</title>
        <authorList>
            <person name="Chen F."/>
            <person name="Wang G."/>
        </authorList>
    </citation>
    <scope>NUCLEOTIDE SEQUENCE [LARGE SCALE GENOMIC DNA]</scope>
    <source>
        <strain evidence="4">HO3-R19</strain>
    </source>
</reference>
<dbReference type="Proteomes" id="UP000029085">
    <property type="component" value="Unassembled WGS sequence"/>
</dbReference>
<organism evidence="3 4">
    <name type="scientific">Arenimonas donghaensis DSM 18148 = HO3-R19</name>
    <dbReference type="NCBI Taxonomy" id="1121014"/>
    <lineage>
        <taxon>Bacteria</taxon>
        <taxon>Pseudomonadati</taxon>
        <taxon>Pseudomonadota</taxon>
        <taxon>Gammaproteobacteria</taxon>
        <taxon>Lysobacterales</taxon>
        <taxon>Lysobacteraceae</taxon>
        <taxon>Arenimonas</taxon>
    </lineage>
</organism>
<keyword evidence="4" id="KW-1185">Reference proteome</keyword>
<dbReference type="EMBL" id="AVCJ01000008">
    <property type="protein sequence ID" value="KFL37059.1"/>
    <property type="molecule type" value="Genomic_DNA"/>
</dbReference>
<dbReference type="SUPFAM" id="SSF50974">
    <property type="entry name" value="Nitrous oxide reductase, N-terminal domain"/>
    <property type="match status" value="1"/>
</dbReference>
<dbReference type="InterPro" id="IPR051200">
    <property type="entry name" value="Host-pathogen_enzymatic-act"/>
</dbReference>
<dbReference type="PANTHER" id="PTHR47197:SF3">
    <property type="entry name" value="DIHYDRO-HEME D1 DEHYDROGENASE"/>
    <property type="match status" value="1"/>
</dbReference>
<name>A0A087MJK6_9GAMM</name>
<dbReference type="InterPro" id="IPR048433">
    <property type="entry name" value="YNCE-like_beta-prop"/>
</dbReference>
<sequence>MFAVLLLGASQVAAQPYAYVSNSATSDVDVIDSVTQTVVTTIPVGSGAWGVAASPDGTRVYVPNPGSNNVSVIDTSTNTVTATVPVGASPYGATVSPDGAELYVTNLGSGNVSVIDTSTNTVVATVPGFANPYFLDFTPDGSRVLVADVGSNAVYAIDTGTRTIVQTYVTANNPFVVQVTPDGSKAYATSGGGSPAASIDLGTGVVTSIAGTGSNGDVAFLPDSSIAYLTNWSVGGVLLVDTGTDTVVQTIPTAANVIGASMRPDGTQLYVTNRNTGEVYIIDVATNTIVNTVAVGGSPYAMGDMFAAGAAAPPIAQGVQLDAVPGAPVIYAEEIIASPGSPVTLLNPAGDLNLSANLGYNFSIGEVRYARFECDNGLVFNAGSAATYDGTGSAGLGAINGLGGSAMHFSITANDNNVVASDRLVIEGDRQIIGTADDINCRYSLYDFPSQAAAGGSNGRVYTVSGPYIRFAASYALEVDSQGSPIADVESGIPAFAEFVVEPPTNDSLLGNLGGFSYGTRLDMGLGAQPLTPAGAQITLADLMHPDTALVFEGDFSSAADVFFSPLADCSVNIQSADDFSQVEAVFTIGSADALDHQLCFLADGATPIAAGEYTVSLDAVPAAPAVFAVTDLGPFDLGAITRNGTELQAPLAQVPGGWISRIVLTNSGPVGRAFRIEVFGETGNVISTSGPMSGVIEAEATRVIDLDGVLTGFTGAPRATVKLTVAAPSQQIQGLYQIVNPDSGSISNHVMVRPGTN</sequence>
<dbReference type="PANTHER" id="PTHR47197">
    <property type="entry name" value="PROTEIN NIRF"/>
    <property type="match status" value="1"/>
</dbReference>
<reference evidence="3 4" key="2">
    <citation type="journal article" date="2015" name="Stand. Genomic Sci.">
        <title>High quality draft genomic sequence of Arenimonas donghaensis DSM 18148(T).</title>
        <authorList>
            <person name="Chen F."/>
            <person name="Wang H."/>
            <person name="Cao Y."/>
            <person name="Li X."/>
            <person name="Wang G."/>
        </authorList>
    </citation>
    <scope>NUCLEOTIDE SEQUENCE [LARGE SCALE GENOMIC DNA]</scope>
    <source>
        <strain evidence="3 4">HO3-R19</strain>
    </source>
</reference>
<dbReference type="NCBIfam" id="TIGR02276">
    <property type="entry name" value="beta_rpt_yvtn"/>
    <property type="match status" value="3"/>
</dbReference>
<dbReference type="Gene3D" id="2.130.10.10">
    <property type="entry name" value="YVTN repeat-like/Quinoprotein amine dehydrogenase"/>
    <property type="match status" value="2"/>
</dbReference>